<reference evidence="2" key="1">
    <citation type="submission" date="2018-09" db="EMBL/GenBank/DDBJ databases">
        <title>Chryseolinea sp. KIS68-18 isolated from soil.</title>
        <authorList>
            <person name="Weon H.-Y."/>
            <person name="Kwon S.-W."/>
            <person name="Lee S.A."/>
        </authorList>
    </citation>
    <scope>NUCLEOTIDE SEQUENCE [LARGE SCALE GENOMIC DNA]</scope>
    <source>
        <strain evidence="2">KIS68-18</strain>
    </source>
</reference>
<protein>
    <submittedName>
        <fullName evidence="1">Uncharacterized protein</fullName>
    </submittedName>
</protein>
<name>A0A385T2C5_9BACT</name>
<proteinExistence type="predicted"/>
<gene>
    <name evidence="1" type="ORF">D4L85_34080</name>
</gene>
<sequence length="96" mass="10974">MEKDMVHRLVNIFGDRVRTRTEISAYGGLVMGRPDFEFDGDPGDCKSVLMDAWIPLNGWLPRKGYYQMQGYMLYAKKSGQWSSKKVEKVGSSRTFG</sequence>
<evidence type="ECO:0000313" key="2">
    <source>
        <dbReference type="Proteomes" id="UP000266183"/>
    </source>
</evidence>
<dbReference type="RefSeq" id="WP_119758556.1">
    <property type="nucleotide sequence ID" value="NZ_CP032382.1"/>
</dbReference>
<dbReference type="EMBL" id="CP032382">
    <property type="protein sequence ID" value="AYB35308.1"/>
    <property type="molecule type" value="Genomic_DNA"/>
</dbReference>
<keyword evidence="2" id="KW-1185">Reference proteome</keyword>
<accession>A0A385T2C5</accession>
<evidence type="ECO:0000313" key="1">
    <source>
        <dbReference type="EMBL" id="AYB35308.1"/>
    </source>
</evidence>
<dbReference type="Proteomes" id="UP000266183">
    <property type="component" value="Chromosome"/>
</dbReference>
<organism evidence="1 2">
    <name type="scientific">Chryseolinea soli</name>
    <dbReference type="NCBI Taxonomy" id="2321403"/>
    <lineage>
        <taxon>Bacteria</taxon>
        <taxon>Pseudomonadati</taxon>
        <taxon>Bacteroidota</taxon>
        <taxon>Cytophagia</taxon>
        <taxon>Cytophagales</taxon>
        <taxon>Fulvivirgaceae</taxon>
        <taxon>Chryseolinea</taxon>
    </lineage>
</organism>
<dbReference type="AlphaFoldDB" id="A0A385T2C5"/>
<dbReference type="KEGG" id="chk:D4L85_34080"/>